<reference evidence="1 2" key="1">
    <citation type="journal article" date="2018" name="Sci. Rep.">
        <title>Characterisation of pathogen-specific regions and novel effector candidates in Fusarium oxysporum f. sp. cepae.</title>
        <authorList>
            <person name="Armitage A.D."/>
            <person name="Taylor A."/>
            <person name="Sobczyk M.K."/>
            <person name="Baxter L."/>
            <person name="Greenfield B.P."/>
            <person name="Bates H.J."/>
            <person name="Wilson F."/>
            <person name="Jackson A.C."/>
            <person name="Ott S."/>
            <person name="Harrison R.J."/>
            <person name="Clarkson J.P."/>
        </authorList>
    </citation>
    <scope>NUCLEOTIDE SEQUENCE [LARGE SCALE GENOMIC DNA]</scope>
    <source>
        <strain evidence="1 2">Fo_A13</strain>
    </source>
</reference>
<dbReference type="Proteomes" id="UP000285084">
    <property type="component" value="Unassembled WGS sequence"/>
</dbReference>
<accession>A0A420NSF5</accession>
<protein>
    <submittedName>
        <fullName evidence="1">Uncharacterized protein</fullName>
    </submittedName>
</protein>
<organism evidence="1 2">
    <name type="scientific">Fusarium oxysporum</name>
    <name type="common">Fusarium vascular wilt</name>
    <dbReference type="NCBI Taxonomy" id="5507"/>
    <lineage>
        <taxon>Eukaryota</taxon>
        <taxon>Fungi</taxon>
        <taxon>Dikarya</taxon>
        <taxon>Ascomycota</taxon>
        <taxon>Pezizomycotina</taxon>
        <taxon>Sordariomycetes</taxon>
        <taxon>Hypocreomycetidae</taxon>
        <taxon>Hypocreales</taxon>
        <taxon>Nectriaceae</taxon>
        <taxon>Fusarium</taxon>
        <taxon>Fusarium oxysporum species complex</taxon>
    </lineage>
</organism>
<dbReference type="AlphaFoldDB" id="A0A420NSF5"/>
<dbReference type="EMBL" id="MRCX01000014">
    <property type="protein sequence ID" value="RKK83211.1"/>
    <property type="molecule type" value="Genomic_DNA"/>
</dbReference>
<sequence>MTAHAFTLNTSCSKHTRGQWLTDEHYPVSFLPLQCPPAIQSQRKTKTYGNV</sequence>
<proteinExistence type="predicted"/>
<evidence type="ECO:0000313" key="2">
    <source>
        <dbReference type="Proteomes" id="UP000285084"/>
    </source>
</evidence>
<comment type="caution">
    <text evidence="1">The sequence shown here is derived from an EMBL/GenBank/DDBJ whole genome shotgun (WGS) entry which is preliminary data.</text>
</comment>
<gene>
    <name evidence="1" type="ORF">BFJ69_g2754</name>
</gene>
<name>A0A420NSF5_FUSOX</name>
<evidence type="ECO:0000313" key="1">
    <source>
        <dbReference type="EMBL" id="RKK83211.1"/>
    </source>
</evidence>